<dbReference type="NCBIfam" id="NF047595">
    <property type="entry name" value="IS66_ISRel24_TnpA"/>
    <property type="match status" value="1"/>
</dbReference>
<dbReference type="RefSeq" id="WP_047909159.1">
    <property type="nucleotide sequence ID" value="NZ_CP011808.2"/>
</dbReference>
<dbReference type="KEGG" id="pfg:AB870_23825"/>
<dbReference type="InterPro" id="IPR010921">
    <property type="entry name" value="Trp_repressor/repl_initiator"/>
</dbReference>
<evidence type="ECO:0000313" key="2">
    <source>
        <dbReference type="EMBL" id="AKM33171.1"/>
    </source>
</evidence>
<dbReference type="Pfam" id="PF01527">
    <property type="entry name" value="HTH_Tnp_1"/>
    <property type="match status" value="1"/>
</dbReference>
<feature type="region of interest" description="Disordered" evidence="1">
    <location>
        <begin position="1"/>
        <end position="23"/>
    </location>
</feature>
<keyword evidence="4" id="KW-1185">Reference proteome</keyword>
<dbReference type="AlphaFoldDB" id="A0A0H3X320"/>
<reference evidence="2" key="2">
    <citation type="submission" date="2016-06" db="EMBL/GenBank/DDBJ databases">
        <title>Complete Genome Sequence of Pandoraea faecigallinarum DSM-23572.</title>
        <authorList>
            <person name="Yong D."/>
            <person name="Ee R."/>
            <person name="Lim Y.-L."/>
            <person name="Yin W.-F."/>
            <person name="Chan K.-G."/>
        </authorList>
    </citation>
    <scope>NUCLEOTIDE SEQUENCE</scope>
    <source>
        <strain evidence="2">DSM 23572</strain>
        <plasmid evidence="2">pPF72-1</plasmid>
    </source>
</reference>
<protein>
    <submittedName>
        <fullName evidence="2">Transposase</fullName>
    </submittedName>
</protein>
<dbReference type="GO" id="GO:0004803">
    <property type="term" value="F:transposase activity"/>
    <property type="evidence" value="ECO:0007669"/>
    <property type="project" value="InterPro"/>
</dbReference>
<geneLocation type="plasmid" evidence="4">
    <name>unnamed1</name>
</geneLocation>
<geneLocation type="plasmid" evidence="2">
    <name>pPF72-1</name>
</geneLocation>
<dbReference type="KEGG" id="pfg:AB870_23320"/>
<gene>
    <name evidence="2" type="ORF">AB870_23320</name>
    <name evidence="3" type="ORF">AB870_23825</name>
</gene>
<evidence type="ECO:0000313" key="4">
    <source>
        <dbReference type="Proteomes" id="UP000035651"/>
    </source>
</evidence>
<evidence type="ECO:0000256" key="1">
    <source>
        <dbReference type="SAM" id="MobiDB-lite"/>
    </source>
</evidence>
<dbReference type="Proteomes" id="UP000035651">
    <property type="component" value="Plasmid pPF72-1"/>
</dbReference>
<keyword evidence="2" id="KW-0614">Plasmid</keyword>
<evidence type="ECO:0000313" key="3">
    <source>
        <dbReference type="EMBL" id="AKM33250.1"/>
    </source>
</evidence>
<organism evidence="2 4">
    <name type="scientific">Pandoraea faecigallinarum</name>
    <dbReference type="NCBI Taxonomy" id="656179"/>
    <lineage>
        <taxon>Bacteria</taxon>
        <taxon>Pseudomonadati</taxon>
        <taxon>Pseudomonadota</taxon>
        <taxon>Betaproteobacteria</taxon>
        <taxon>Burkholderiales</taxon>
        <taxon>Burkholderiaceae</taxon>
        <taxon>Pandoraea</taxon>
    </lineage>
</organism>
<reference evidence="4" key="1">
    <citation type="submission" date="2015-06" db="EMBL/GenBank/DDBJ databases">
        <title>Complete Genome Sequence of Pandoraea faecigallinarum DSM-23572.</title>
        <authorList>
            <person name="Yong D."/>
            <person name="Ee R."/>
            <person name="Lim Y.-L."/>
            <person name="Yin W.-F."/>
            <person name="Chan K.-G."/>
        </authorList>
    </citation>
    <scope>NUCLEOTIDE SEQUENCE [LARGE SCALE GENOMIC DNA]</scope>
    <source>
        <strain evidence="3 4">DSM 23572</strain>
        <plasmid evidence="3">pPF72-1</plasmid>
        <plasmid evidence="4">unnamed1</plasmid>
    </source>
</reference>
<sequence>MADKDSELRVVRQSRDGRRRYDEKSKQALIEAALRPGVSVARLAQEHGVNANLLRKWITKYLMAREQGILPRKRAGDDDGLLSSEIESVTIDLPDSRSLAPATAASPAFVPVVSTPAASAPVPAPSAVSMQLELHVRLANGVELEMGRAIASIEELTTLVQILGRMPCSGSTKA</sequence>
<dbReference type="GO" id="GO:0006313">
    <property type="term" value="P:DNA transposition"/>
    <property type="evidence" value="ECO:0007669"/>
    <property type="project" value="InterPro"/>
</dbReference>
<dbReference type="OrthoDB" id="8941909at2"/>
<dbReference type="GO" id="GO:0043565">
    <property type="term" value="F:sequence-specific DNA binding"/>
    <property type="evidence" value="ECO:0007669"/>
    <property type="project" value="InterPro"/>
</dbReference>
<dbReference type="EMBL" id="CP011808">
    <property type="protein sequence ID" value="AKM33171.1"/>
    <property type="molecule type" value="Genomic_DNA"/>
</dbReference>
<accession>A0A0H3X320</accession>
<dbReference type="PATRIC" id="fig|656179.3.peg.4984"/>
<proteinExistence type="predicted"/>
<dbReference type="SUPFAM" id="SSF48295">
    <property type="entry name" value="TrpR-like"/>
    <property type="match status" value="1"/>
</dbReference>
<dbReference type="InterPro" id="IPR002514">
    <property type="entry name" value="Transposase_8"/>
</dbReference>
<dbReference type="EMBL" id="CP011808">
    <property type="protein sequence ID" value="AKM33250.1"/>
    <property type="molecule type" value="Genomic_DNA"/>
</dbReference>
<name>A0A0H3X320_9BURK</name>